<dbReference type="InterPro" id="IPR009091">
    <property type="entry name" value="RCC1/BLIP-II"/>
</dbReference>
<dbReference type="InterPro" id="IPR000408">
    <property type="entry name" value="Reg_chr_condens"/>
</dbReference>
<dbReference type="PROSITE" id="PS00626">
    <property type="entry name" value="RCC1_2"/>
    <property type="match status" value="1"/>
</dbReference>
<protein>
    <submittedName>
        <fullName evidence="1">Uncharacterized protein</fullName>
    </submittedName>
</protein>
<dbReference type="InParanoid" id="A0A084R003"/>
<organism evidence="1 2">
    <name type="scientific">Stachybotrys chlorohalonatus (strain IBT 40285)</name>
    <dbReference type="NCBI Taxonomy" id="1283841"/>
    <lineage>
        <taxon>Eukaryota</taxon>
        <taxon>Fungi</taxon>
        <taxon>Dikarya</taxon>
        <taxon>Ascomycota</taxon>
        <taxon>Pezizomycotina</taxon>
        <taxon>Sordariomycetes</taxon>
        <taxon>Hypocreomycetidae</taxon>
        <taxon>Hypocreales</taxon>
        <taxon>Stachybotryaceae</taxon>
        <taxon>Stachybotrys</taxon>
    </lineage>
</organism>
<evidence type="ECO:0000313" key="2">
    <source>
        <dbReference type="Proteomes" id="UP000028524"/>
    </source>
</evidence>
<proteinExistence type="predicted"/>
<name>A0A084R003_STAC4</name>
<dbReference type="Gene3D" id="2.130.10.30">
    <property type="entry name" value="Regulator of chromosome condensation 1/beta-lactamase-inhibitor protein II"/>
    <property type="match status" value="1"/>
</dbReference>
<keyword evidence="2" id="KW-1185">Reference proteome</keyword>
<dbReference type="HOGENOM" id="CLU_1699797_0_0_1"/>
<sequence>GRVIEAFVPQRVEICRNNTKHIASGQYHSFAIDTYRTQAGGSEAGSILHPVKIPELLGTVVTIFDGGQHDSAAAYMSCGTGHTIFLSQDGKAFSVRFGWMGQLGLGDDDEVEVARQTRSKALWDRLVMWTGVILISFFEVIIEGPYRVRNPHAGI</sequence>
<dbReference type="OrthoDB" id="61110at2759"/>
<dbReference type="EMBL" id="KL659442">
    <property type="protein sequence ID" value="KFA69538.1"/>
    <property type="molecule type" value="Genomic_DNA"/>
</dbReference>
<dbReference type="Proteomes" id="UP000028524">
    <property type="component" value="Unassembled WGS sequence"/>
</dbReference>
<dbReference type="STRING" id="1283841.A0A084R003"/>
<dbReference type="SUPFAM" id="SSF50985">
    <property type="entry name" value="RCC1/BLIP-II"/>
    <property type="match status" value="1"/>
</dbReference>
<feature type="non-terminal residue" evidence="1">
    <location>
        <position position="1"/>
    </location>
</feature>
<gene>
    <name evidence="1" type="ORF">S40285_07273</name>
</gene>
<accession>A0A084R003</accession>
<evidence type="ECO:0000313" key="1">
    <source>
        <dbReference type="EMBL" id="KFA69538.1"/>
    </source>
</evidence>
<dbReference type="AlphaFoldDB" id="A0A084R003"/>
<reference evidence="1 2" key="1">
    <citation type="journal article" date="2014" name="BMC Genomics">
        <title>Comparative genome sequencing reveals chemotype-specific gene clusters in the toxigenic black mold Stachybotrys.</title>
        <authorList>
            <person name="Semeiks J."/>
            <person name="Borek D."/>
            <person name="Otwinowski Z."/>
            <person name="Grishin N.V."/>
        </authorList>
    </citation>
    <scope>NUCLEOTIDE SEQUENCE [LARGE SCALE GENOMIC DNA]</scope>
    <source>
        <strain evidence="1 2">IBT 40285</strain>
    </source>
</reference>